<dbReference type="InterPro" id="IPR013317">
    <property type="entry name" value="DnaA_dom"/>
</dbReference>
<comment type="similarity">
    <text evidence="1 8 11">Belongs to the DnaA family.</text>
</comment>
<keyword evidence="2 8" id="KW-0963">Cytoplasm</keyword>
<evidence type="ECO:0000256" key="10">
    <source>
        <dbReference type="RuleBase" id="RU000577"/>
    </source>
</evidence>
<dbReference type="GO" id="GO:0003688">
    <property type="term" value="F:DNA replication origin binding"/>
    <property type="evidence" value="ECO:0007669"/>
    <property type="project" value="UniProtKB-UniRule"/>
</dbReference>
<evidence type="ECO:0000313" key="15">
    <source>
        <dbReference type="Proteomes" id="UP000594468"/>
    </source>
</evidence>
<evidence type="ECO:0000256" key="4">
    <source>
        <dbReference type="ARBA" id="ARBA00022741"/>
    </source>
</evidence>
<dbReference type="GO" id="GO:0006270">
    <property type="term" value="P:DNA replication initiation"/>
    <property type="evidence" value="ECO:0007669"/>
    <property type="project" value="UniProtKB-UniRule"/>
</dbReference>
<accession>A0A7S8E9M4</accession>
<evidence type="ECO:0000256" key="3">
    <source>
        <dbReference type="ARBA" id="ARBA00022705"/>
    </source>
</evidence>
<dbReference type="InterPro" id="IPR024633">
    <property type="entry name" value="DnaA_N_dom"/>
</dbReference>
<dbReference type="SUPFAM" id="SSF52540">
    <property type="entry name" value="P-loop containing nucleoside triphosphate hydrolases"/>
    <property type="match status" value="1"/>
</dbReference>
<feature type="domain" description="AAA+ ATPase" evidence="12">
    <location>
        <begin position="164"/>
        <end position="290"/>
    </location>
</feature>
<dbReference type="GO" id="GO:0005737">
    <property type="term" value="C:cytoplasm"/>
    <property type="evidence" value="ECO:0007669"/>
    <property type="project" value="UniProtKB-SubCell"/>
</dbReference>
<sequence>MTPQDAWNAAYHQLELQLDRASFDTWLRSAVFLGYEAGIYLVGVPNGYARDMLQHRLYRNIRRVLSDVAGENCELRFEIYKGDVGEPEAPASDDMPLFKFMAQQPPAPAPEPKSLHQAVIPPQRPDLPESELNARYTIDRFIVNQSNSVVYEAALAVSDYPATVYNPFLIYGGVGLGKTHLLQSIAHRCAERGLKTVYIPSEVFTNDLIDAIRNRTTAMFRDKYRTVDVLLVDDIQFIAGKETTQEEFFHTFNALVNFNKQIVLASDRHPRELATLEDRLRSRFQGGLVADIQPPEYETRIAILQMWAQERGMELSSNVVDMIAHKAPNNVRELEGIFNQIAAQSRFSGGAVNFNNARETVERFRRPREHVQLDDIIQITADKHGLTIEELKGARRTGKINRARQIAMYIAREMTEYSLPQIGEAFGGRSHTTVLHGCNKINDELESDPILGNRIQKIMHSIRRGG</sequence>
<dbReference type="PANTHER" id="PTHR30050:SF2">
    <property type="entry name" value="CHROMOSOMAL REPLICATION INITIATOR PROTEIN DNAA"/>
    <property type="match status" value="1"/>
</dbReference>
<dbReference type="Gene3D" id="1.10.1750.10">
    <property type="match status" value="1"/>
</dbReference>
<name>A0A7S8E9M4_9CHLR</name>
<evidence type="ECO:0000256" key="1">
    <source>
        <dbReference type="ARBA" id="ARBA00006583"/>
    </source>
</evidence>
<feature type="binding site" evidence="8">
    <location>
        <position position="178"/>
    </location>
    <ligand>
        <name>ATP</name>
        <dbReference type="ChEBI" id="CHEBI:30616"/>
    </ligand>
</feature>
<dbReference type="NCBIfam" id="TIGR00362">
    <property type="entry name" value="DnaA"/>
    <property type="match status" value="1"/>
</dbReference>
<evidence type="ECO:0000259" key="12">
    <source>
        <dbReference type="SMART" id="SM00382"/>
    </source>
</evidence>
<keyword evidence="7 8" id="KW-0238">DNA-binding</keyword>
<dbReference type="Gene3D" id="1.10.8.60">
    <property type="match status" value="1"/>
</dbReference>
<dbReference type="InterPro" id="IPR001957">
    <property type="entry name" value="Chromosome_initiator_DnaA"/>
</dbReference>
<feature type="region of interest" description="Domain IV, binds dsDNA" evidence="8">
    <location>
        <begin position="346"/>
        <end position="466"/>
    </location>
</feature>
<dbReference type="GO" id="GO:0005524">
    <property type="term" value="F:ATP binding"/>
    <property type="evidence" value="ECO:0007669"/>
    <property type="project" value="UniProtKB-UniRule"/>
</dbReference>
<keyword evidence="3 8" id="KW-0235">DNA replication</keyword>
<dbReference type="GO" id="GO:0008289">
    <property type="term" value="F:lipid binding"/>
    <property type="evidence" value="ECO:0007669"/>
    <property type="project" value="UniProtKB-KW"/>
</dbReference>
<dbReference type="Pfam" id="PF11638">
    <property type="entry name" value="DnaA_N"/>
    <property type="match status" value="1"/>
</dbReference>
<dbReference type="AlphaFoldDB" id="A0A7S8E9M4"/>
<protein>
    <recommendedName>
        <fullName evidence="8 9">Chromosomal replication initiator protein DnaA</fullName>
    </recommendedName>
</protein>
<organism evidence="14 15">
    <name type="scientific">Phototrophicus methaneseepsis</name>
    <dbReference type="NCBI Taxonomy" id="2710758"/>
    <lineage>
        <taxon>Bacteria</taxon>
        <taxon>Bacillati</taxon>
        <taxon>Chloroflexota</taxon>
        <taxon>Candidatus Thermofontia</taxon>
        <taxon>Phototrophicales</taxon>
        <taxon>Phototrophicaceae</taxon>
        <taxon>Phototrophicus</taxon>
    </lineage>
</organism>
<dbReference type="CDD" id="cd00009">
    <property type="entry name" value="AAA"/>
    <property type="match status" value="1"/>
</dbReference>
<dbReference type="Proteomes" id="UP000594468">
    <property type="component" value="Chromosome"/>
</dbReference>
<evidence type="ECO:0000259" key="13">
    <source>
        <dbReference type="SMART" id="SM00760"/>
    </source>
</evidence>
<dbReference type="EMBL" id="CP062983">
    <property type="protein sequence ID" value="QPC82793.1"/>
    <property type="molecule type" value="Genomic_DNA"/>
</dbReference>
<evidence type="ECO:0000313" key="14">
    <source>
        <dbReference type="EMBL" id="QPC82793.1"/>
    </source>
</evidence>
<comment type="caution">
    <text evidence="8">Lacks conserved residue(s) required for the propagation of feature annotation.</text>
</comment>
<evidence type="ECO:0000256" key="8">
    <source>
        <dbReference type="HAMAP-Rule" id="MF_00377"/>
    </source>
</evidence>
<dbReference type="SMART" id="SM00760">
    <property type="entry name" value="Bac_DnaA_C"/>
    <property type="match status" value="1"/>
</dbReference>
<dbReference type="PRINTS" id="PR00051">
    <property type="entry name" value="DNAA"/>
</dbReference>
<feature type="region of interest" description="Domain I, interacts with DnaA modulators" evidence="8">
    <location>
        <begin position="1"/>
        <end position="91"/>
    </location>
</feature>
<evidence type="ECO:0000256" key="11">
    <source>
        <dbReference type="RuleBase" id="RU004227"/>
    </source>
</evidence>
<dbReference type="Pfam" id="PF08299">
    <property type="entry name" value="Bac_DnaA_C"/>
    <property type="match status" value="1"/>
</dbReference>
<dbReference type="InterPro" id="IPR038454">
    <property type="entry name" value="DnaA_N_sf"/>
</dbReference>
<dbReference type="InterPro" id="IPR010921">
    <property type="entry name" value="Trp_repressor/repl_initiator"/>
</dbReference>
<dbReference type="RefSeq" id="WP_195170862.1">
    <property type="nucleotide sequence ID" value="NZ_CP062983.1"/>
</dbReference>
<evidence type="ECO:0000256" key="6">
    <source>
        <dbReference type="ARBA" id="ARBA00023121"/>
    </source>
</evidence>
<dbReference type="SMART" id="SM00382">
    <property type="entry name" value="AAA"/>
    <property type="match status" value="1"/>
</dbReference>
<dbReference type="InterPro" id="IPR027417">
    <property type="entry name" value="P-loop_NTPase"/>
</dbReference>
<proteinExistence type="inferred from homology"/>
<keyword evidence="6 8" id="KW-0446">Lipid-binding</keyword>
<dbReference type="PROSITE" id="PS01008">
    <property type="entry name" value="DNAA"/>
    <property type="match status" value="1"/>
</dbReference>
<keyword evidence="15" id="KW-1185">Reference proteome</keyword>
<dbReference type="KEGG" id="pmet:G4Y79_00005"/>
<feature type="binding site" evidence="8">
    <location>
        <position position="179"/>
    </location>
    <ligand>
        <name>ATP</name>
        <dbReference type="ChEBI" id="CHEBI:30616"/>
    </ligand>
</feature>
<dbReference type="CDD" id="cd06571">
    <property type="entry name" value="Bac_DnaA_C"/>
    <property type="match status" value="1"/>
</dbReference>
<evidence type="ECO:0000256" key="7">
    <source>
        <dbReference type="ARBA" id="ARBA00023125"/>
    </source>
</evidence>
<dbReference type="FunFam" id="3.40.50.300:FF:000668">
    <property type="entry name" value="Chromosomal replication initiator protein DnaA"/>
    <property type="match status" value="1"/>
</dbReference>
<evidence type="ECO:0000256" key="5">
    <source>
        <dbReference type="ARBA" id="ARBA00022840"/>
    </source>
</evidence>
<feature type="domain" description="Chromosomal replication initiator DnaA C-terminal" evidence="13">
    <location>
        <begin position="372"/>
        <end position="441"/>
    </location>
</feature>
<dbReference type="HAMAP" id="MF_00377">
    <property type="entry name" value="DnaA_bact"/>
    <property type="match status" value="1"/>
</dbReference>
<keyword evidence="5 8" id="KW-0067">ATP-binding</keyword>
<dbReference type="Gene3D" id="3.40.50.300">
    <property type="entry name" value="P-loop containing nucleotide triphosphate hydrolases"/>
    <property type="match status" value="1"/>
</dbReference>
<gene>
    <name evidence="8 14" type="primary">dnaA</name>
    <name evidence="14" type="ORF">G4Y79_00005</name>
</gene>
<reference evidence="14 15" key="1">
    <citation type="submission" date="2020-02" db="EMBL/GenBank/DDBJ databases">
        <authorList>
            <person name="Zheng R.K."/>
            <person name="Sun C.M."/>
        </authorList>
    </citation>
    <scope>NUCLEOTIDE SEQUENCE [LARGE SCALE GENOMIC DNA]</scope>
    <source>
        <strain evidence="15">rifampicinis</strain>
    </source>
</reference>
<dbReference type="PANTHER" id="PTHR30050">
    <property type="entry name" value="CHROMOSOMAL REPLICATION INITIATOR PROTEIN DNAA"/>
    <property type="match status" value="1"/>
</dbReference>
<comment type="subunit">
    <text evidence="8">Oligomerizes as a right-handed, spiral filament on DNA at oriC.</text>
</comment>
<evidence type="ECO:0000256" key="9">
    <source>
        <dbReference type="NCBIfam" id="TIGR00362"/>
    </source>
</evidence>
<dbReference type="InterPro" id="IPR020591">
    <property type="entry name" value="Chromosome_initiator_DnaA-like"/>
</dbReference>
<comment type="domain">
    <text evidence="8">Domain I is involved in oligomerization and binding regulators, domain II is flexibile and of varying length in different bacteria, domain III forms the AAA+ region, while domain IV binds dsDNA.</text>
</comment>
<dbReference type="Gene3D" id="3.30.300.180">
    <property type="match status" value="1"/>
</dbReference>
<comment type="function">
    <text evidence="8 10">Plays an essential role in the initiation and regulation of chromosomal replication. ATP-DnaA binds to the origin of replication (oriC) to initiate formation of the DNA replication initiation complex once per cell cycle. Binds the DnaA box (a 9 base pair repeat at the origin) and separates the double-stranded (ds)DNA. Forms a right-handed helical filament on oriC DNA; dsDNA binds to the exterior of the filament while single-stranded (ss)DNA is stabiized in the filament's interior. The ATP-DnaA-oriC complex binds and stabilizes one strand of the AT-rich DNA unwinding element (DUE), permitting loading of DNA polymerase. After initiation quickly degrades to an ADP-DnaA complex that is not apt for DNA replication. Binds acidic phospholipids.</text>
</comment>
<keyword evidence="4 8" id="KW-0547">Nucleotide-binding</keyword>
<dbReference type="SUPFAM" id="SSF48295">
    <property type="entry name" value="TrpR-like"/>
    <property type="match status" value="1"/>
</dbReference>
<dbReference type="GO" id="GO:0006275">
    <property type="term" value="P:regulation of DNA replication"/>
    <property type="evidence" value="ECO:0007669"/>
    <property type="project" value="UniProtKB-UniRule"/>
</dbReference>
<comment type="subcellular location">
    <subcellularLocation>
        <location evidence="8">Cytoplasm</location>
    </subcellularLocation>
</comment>
<dbReference type="GO" id="GO:0005886">
    <property type="term" value="C:plasma membrane"/>
    <property type="evidence" value="ECO:0007669"/>
    <property type="project" value="TreeGrafter"/>
</dbReference>
<feature type="binding site" evidence="8">
    <location>
        <position position="175"/>
    </location>
    <ligand>
        <name>ATP</name>
        <dbReference type="ChEBI" id="CHEBI:30616"/>
    </ligand>
</feature>
<dbReference type="InterPro" id="IPR013159">
    <property type="entry name" value="DnaA_C"/>
</dbReference>
<evidence type="ECO:0000256" key="2">
    <source>
        <dbReference type="ARBA" id="ARBA00022490"/>
    </source>
</evidence>
<dbReference type="InterPro" id="IPR018312">
    <property type="entry name" value="Chromosome_initiator_DnaA_CS"/>
</dbReference>
<dbReference type="Pfam" id="PF00308">
    <property type="entry name" value="Bac_DnaA"/>
    <property type="match status" value="1"/>
</dbReference>
<feature type="binding site" evidence="8">
    <location>
        <position position="177"/>
    </location>
    <ligand>
        <name>ATP</name>
        <dbReference type="ChEBI" id="CHEBI:30616"/>
    </ligand>
</feature>
<dbReference type="InterPro" id="IPR003593">
    <property type="entry name" value="AAA+_ATPase"/>
</dbReference>